<gene>
    <name evidence="2" type="ORF">EW145_g7963</name>
</gene>
<dbReference type="AlphaFoldDB" id="A0A4S4KG12"/>
<feature type="non-terminal residue" evidence="2">
    <location>
        <position position="446"/>
    </location>
</feature>
<reference evidence="2 3" key="1">
    <citation type="submission" date="2019-02" db="EMBL/GenBank/DDBJ databases">
        <title>Genome sequencing of the rare red list fungi Phellinidium pouzarii.</title>
        <authorList>
            <person name="Buettner E."/>
            <person name="Kellner H."/>
        </authorList>
    </citation>
    <scope>NUCLEOTIDE SEQUENCE [LARGE SCALE GENOMIC DNA]</scope>
    <source>
        <strain evidence="2 3">DSM 108285</strain>
    </source>
</reference>
<evidence type="ECO:0000313" key="3">
    <source>
        <dbReference type="Proteomes" id="UP000308199"/>
    </source>
</evidence>
<feature type="compositionally biased region" description="Low complexity" evidence="1">
    <location>
        <begin position="375"/>
        <end position="396"/>
    </location>
</feature>
<feature type="region of interest" description="Disordered" evidence="1">
    <location>
        <begin position="313"/>
        <end position="446"/>
    </location>
</feature>
<dbReference type="OrthoDB" id="5314275at2759"/>
<dbReference type="EMBL" id="SGPK01000977">
    <property type="protein sequence ID" value="THG95419.1"/>
    <property type="molecule type" value="Genomic_DNA"/>
</dbReference>
<evidence type="ECO:0000313" key="2">
    <source>
        <dbReference type="EMBL" id="THG95419.1"/>
    </source>
</evidence>
<protein>
    <submittedName>
        <fullName evidence="2">Uncharacterized protein</fullName>
    </submittedName>
</protein>
<feature type="compositionally biased region" description="Low complexity" evidence="1">
    <location>
        <begin position="280"/>
        <end position="294"/>
    </location>
</feature>
<organism evidence="2 3">
    <name type="scientific">Phellinidium pouzarii</name>
    <dbReference type="NCBI Taxonomy" id="167371"/>
    <lineage>
        <taxon>Eukaryota</taxon>
        <taxon>Fungi</taxon>
        <taxon>Dikarya</taxon>
        <taxon>Basidiomycota</taxon>
        <taxon>Agaricomycotina</taxon>
        <taxon>Agaricomycetes</taxon>
        <taxon>Hymenochaetales</taxon>
        <taxon>Hymenochaetaceae</taxon>
        <taxon>Phellinidium</taxon>
    </lineage>
</organism>
<feature type="region of interest" description="Disordered" evidence="1">
    <location>
        <begin position="79"/>
        <end position="139"/>
    </location>
</feature>
<accession>A0A4S4KG12</accession>
<keyword evidence="3" id="KW-1185">Reference proteome</keyword>
<dbReference type="Pfam" id="PF15496">
    <property type="entry name" value="DUF4646"/>
    <property type="match status" value="1"/>
</dbReference>
<dbReference type="Proteomes" id="UP000308199">
    <property type="component" value="Unassembled WGS sequence"/>
</dbReference>
<feature type="region of interest" description="Disordered" evidence="1">
    <location>
        <begin position="1"/>
        <end position="50"/>
    </location>
</feature>
<sequence length="446" mass="47737">MIIYPSIDEKKAPLDAGSFRPKNTSDSHVFFATVPGTDLPSSEERDRVDDGDLASLLHDNLNIKDAPPAYDALSLGETYNESVPREGPSSAPVHPADRPSSASARSTPTPPLARAPSSPPRARGLYVPSTEAPNASFPPLVIHSKGKRLEEGFYNTLPPTDVEPHPFAQRNITKADWKKFLDDIQSSARLAASDSRSPQPLVMSGGIIRNVMRSLSATATENQREPGSRNSLGALIDTWNENFFHPRGLEVVLAKGSRRLSGNLALPPPDSMPSVHFNESPTSRASPSMSPMPRMHSMPPMPPMPGMASPKFYPRSNRFPIPTRKGSGCGRGRGRGQNIRGPGSGPSADHYAYFDSASAHWQPADEQNNRKRRSQSVSTSSSSSSSLSSSSSSSSDADADDAKKSKKDKDRSRGTQPQPPSQASQASQAYPSLNPAAGPSGSHGRG</sequence>
<dbReference type="InterPro" id="IPR028018">
    <property type="entry name" value="DUF4646"/>
</dbReference>
<feature type="compositionally biased region" description="Basic and acidic residues" evidence="1">
    <location>
        <begin position="400"/>
        <end position="413"/>
    </location>
</feature>
<feature type="compositionally biased region" description="Pro residues" evidence="1">
    <location>
        <begin position="108"/>
        <end position="119"/>
    </location>
</feature>
<feature type="region of interest" description="Disordered" evidence="1">
    <location>
        <begin position="265"/>
        <end position="294"/>
    </location>
</feature>
<proteinExistence type="predicted"/>
<feature type="compositionally biased region" description="Low complexity" evidence="1">
    <location>
        <begin position="98"/>
        <end position="107"/>
    </location>
</feature>
<name>A0A4S4KG12_9AGAM</name>
<evidence type="ECO:0000256" key="1">
    <source>
        <dbReference type="SAM" id="MobiDB-lite"/>
    </source>
</evidence>
<comment type="caution">
    <text evidence="2">The sequence shown here is derived from an EMBL/GenBank/DDBJ whole genome shotgun (WGS) entry which is preliminary data.</text>
</comment>